<name>A0ABD3W3P0_SINWO</name>
<evidence type="ECO:0000259" key="6">
    <source>
        <dbReference type="PROSITE" id="PS50089"/>
    </source>
</evidence>
<dbReference type="PROSITE" id="PS50119">
    <property type="entry name" value="ZF_BBOX"/>
    <property type="match status" value="2"/>
</dbReference>
<dbReference type="InterPro" id="IPR001841">
    <property type="entry name" value="Znf_RING"/>
</dbReference>
<organism evidence="8 9">
    <name type="scientific">Sinanodonta woodiana</name>
    <name type="common">Chinese pond mussel</name>
    <name type="synonym">Anodonta woodiana</name>
    <dbReference type="NCBI Taxonomy" id="1069815"/>
    <lineage>
        <taxon>Eukaryota</taxon>
        <taxon>Metazoa</taxon>
        <taxon>Spiralia</taxon>
        <taxon>Lophotrochozoa</taxon>
        <taxon>Mollusca</taxon>
        <taxon>Bivalvia</taxon>
        <taxon>Autobranchia</taxon>
        <taxon>Heteroconchia</taxon>
        <taxon>Palaeoheterodonta</taxon>
        <taxon>Unionida</taxon>
        <taxon>Unionoidea</taxon>
        <taxon>Unionidae</taxon>
        <taxon>Unioninae</taxon>
        <taxon>Sinanodonta</taxon>
    </lineage>
</organism>
<evidence type="ECO:0000259" key="7">
    <source>
        <dbReference type="PROSITE" id="PS50119"/>
    </source>
</evidence>
<dbReference type="Gene3D" id="3.30.160.60">
    <property type="entry name" value="Classic Zinc Finger"/>
    <property type="match status" value="1"/>
</dbReference>
<dbReference type="PANTHER" id="PTHR25462:SF296">
    <property type="entry name" value="MEIOTIC P26, ISOFORM F"/>
    <property type="match status" value="1"/>
</dbReference>
<dbReference type="Pfam" id="PF00643">
    <property type="entry name" value="zf-B_box"/>
    <property type="match status" value="1"/>
</dbReference>
<sequence length="608" mass="68426">MATAPRLMCGICRGPYKKPKILSCFHSFCEVCLESHILKAKPNPTFQCPMCRTAIDVPKGGACSLQNNFYIETTYVEQDVDKKETENVSKLCENCEDDERPEAAKYCEVCQLRICENCVCLHKKLKATQNHELVDLDSIDTHKRKELVCHEHDKEIANRYCFSCEDLICSSCKGHEWHTINDIDKAVEKKKEDVWRNLNESDAYFHDVEQRLKIIQDLETDIRESEAQAMADLGKRANEMKEEIDNEVKGLSVEIKHFCENELDKLNTVKTAIISAEKNKEITKNWISTADDKEILMTSDMMRRKILEINSSLPTIPTVSLVTFAENTEHIIDAKSVGLVKSKLKNFAKQGQIQMDCIQNIFVSSVRKIKFMVSYKDSQVLLAEEAVKETVHGLRLYSMNGSKRGKLMQEFVISGVDVDNDGNLFASVPAQNKVYKINRDRKTSVFCILDIPGSIAACPDGRVAVISGNLSKKLIVIHQNGAIFSVVQPSNGSFYLLQYIAVCKYTNILAAVDKGNNTIYLFNHKDQIVVQSQISGVSCIMSDNKGHFLIGQTNGVGMIDLQGNLVATLVCSQFSFQTTSLALDTLNQLWVGQNGQIFIFSYPDRCLT</sequence>
<dbReference type="GO" id="GO:0008270">
    <property type="term" value="F:zinc ion binding"/>
    <property type="evidence" value="ECO:0007669"/>
    <property type="project" value="UniProtKB-KW"/>
</dbReference>
<evidence type="ECO:0000256" key="3">
    <source>
        <dbReference type="ARBA" id="ARBA00022833"/>
    </source>
</evidence>
<evidence type="ECO:0000313" key="8">
    <source>
        <dbReference type="EMBL" id="KAL3868491.1"/>
    </source>
</evidence>
<reference evidence="8 9" key="1">
    <citation type="submission" date="2024-11" db="EMBL/GenBank/DDBJ databases">
        <title>Chromosome-level genome assembly of the freshwater bivalve Anodonta woodiana.</title>
        <authorList>
            <person name="Chen X."/>
        </authorList>
    </citation>
    <scope>NUCLEOTIDE SEQUENCE [LARGE SCALE GENOMIC DNA]</scope>
    <source>
        <strain evidence="8">MN2024</strain>
        <tissue evidence="8">Gills</tissue>
    </source>
</reference>
<dbReference type="InterPro" id="IPR013083">
    <property type="entry name" value="Znf_RING/FYVE/PHD"/>
</dbReference>
<dbReference type="SUPFAM" id="SSF57845">
    <property type="entry name" value="B-box zinc-binding domain"/>
    <property type="match status" value="1"/>
</dbReference>
<dbReference type="CDD" id="cd00021">
    <property type="entry name" value="Bbox_SF"/>
    <property type="match status" value="1"/>
</dbReference>
<dbReference type="InterPro" id="IPR018957">
    <property type="entry name" value="Znf_C3HC4_RING-type"/>
</dbReference>
<evidence type="ECO:0000256" key="2">
    <source>
        <dbReference type="ARBA" id="ARBA00022771"/>
    </source>
</evidence>
<dbReference type="Gene3D" id="2.120.10.30">
    <property type="entry name" value="TolB, C-terminal domain"/>
    <property type="match status" value="1"/>
</dbReference>
<keyword evidence="2 4" id="KW-0863">Zinc-finger</keyword>
<proteinExistence type="predicted"/>
<dbReference type="CDD" id="cd19757">
    <property type="entry name" value="Bbox1"/>
    <property type="match status" value="1"/>
</dbReference>
<dbReference type="InterPro" id="IPR047153">
    <property type="entry name" value="TRIM45/56/19-like"/>
</dbReference>
<comment type="caution">
    <text evidence="8">The sequence shown here is derived from an EMBL/GenBank/DDBJ whole genome shotgun (WGS) entry which is preliminary data.</text>
</comment>
<dbReference type="Pfam" id="PF00097">
    <property type="entry name" value="zf-C3HC4"/>
    <property type="match status" value="1"/>
</dbReference>
<dbReference type="CDD" id="cd16579">
    <property type="entry name" value="RING-HC_PML_C-V"/>
    <property type="match status" value="1"/>
</dbReference>
<keyword evidence="9" id="KW-1185">Reference proteome</keyword>
<dbReference type="InterPro" id="IPR017907">
    <property type="entry name" value="Znf_RING_CS"/>
</dbReference>
<dbReference type="SMART" id="SM00184">
    <property type="entry name" value="RING"/>
    <property type="match status" value="1"/>
</dbReference>
<dbReference type="PROSITE" id="PS00518">
    <property type="entry name" value="ZF_RING_1"/>
    <property type="match status" value="1"/>
</dbReference>
<protein>
    <submittedName>
        <fullName evidence="8">Uncharacterized protein</fullName>
    </submittedName>
</protein>
<feature type="domain" description="RING-type" evidence="6">
    <location>
        <begin position="9"/>
        <end position="52"/>
    </location>
</feature>
<dbReference type="PROSITE" id="PS50089">
    <property type="entry name" value="ZF_RING_2"/>
    <property type="match status" value="1"/>
</dbReference>
<dbReference type="InterPro" id="IPR011042">
    <property type="entry name" value="6-blade_b-propeller_TolB-like"/>
</dbReference>
<evidence type="ECO:0000256" key="4">
    <source>
        <dbReference type="PROSITE-ProRule" id="PRU00024"/>
    </source>
</evidence>
<dbReference type="SUPFAM" id="SSF57850">
    <property type="entry name" value="RING/U-box"/>
    <property type="match status" value="1"/>
</dbReference>
<keyword evidence="5" id="KW-0175">Coiled coil</keyword>
<keyword evidence="3" id="KW-0862">Zinc</keyword>
<feature type="coiled-coil region" evidence="5">
    <location>
        <begin position="208"/>
        <end position="243"/>
    </location>
</feature>
<evidence type="ECO:0000313" key="9">
    <source>
        <dbReference type="Proteomes" id="UP001634394"/>
    </source>
</evidence>
<gene>
    <name evidence="8" type="ORF">ACJMK2_041292</name>
</gene>
<keyword evidence="1" id="KW-0479">Metal-binding</keyword>
<accession>A0ABD3W3P0</accession>
<dbReference type="SUPFAM" id="SSF63829">
    <property type="entry name" value="Calcium-dependent phosphotriesterase"/>
    <property type="match status" value="1"/>
</dbReference>
<evidence type="ECO:0000256" key="5">
    <source>
        <dbReference type="SAM" id="Coils"/>
    </source>
</evidence>
<evidence type="ECO:0000256" key="1">
    <source>
        <dbReference type="ARBA" id="ARBA00022723"/>
    </source>
</evidence>
<dbReference type="Gene3D" id="3.30.40.10">
    <property type="entry name" value="Zinc/RING finger domain, C3HC4 (zinc finger)"/>
    <property type="match status" value="1"/>
</dbReference>
<dbReference type="Proteomes" id="UP001634394">
    <property type="component" value="Unassembled WGS sequence"/>
</dbReference>
<dbReference type="EMBL" id="JBJQND010000008">
    <property type="protein sequence ID" value="KAL3868491.1"/>
    <property type="molecule type" value="Genomic_DNA"/>
</dbReference>
<dbReference type="InterPro" id="IPR000315">
    <property type="entry name" value="Znf_B-box"/>
</dbReference>
<dbReference type="AlphaFoldDB" id="A0ABD3W3P0"/>
<dbReference type="PANTHER" id="PTHR25462">
    <property type="entry name" value="BONUS, ISOFORM C-RELATED"/>
    <property type="match status" value="1"/>
</dbReference>
<dbReference type="Gene3D" id="4.10.830.40">
    <property type="match status" value="1"/>
</dbReference>
<feature type="domain" description="B box-type" evidence="7">
    <location>
        <begin position="144"/>
        <end position="178"/>
    </location>
</feature>
<feature type="domain" description="B box-type" evidence="7">
    <location>
        <begin position="95"/>
        <end position="136"/>
    </location>
</feature>